<sequence>MNRDAKSKWECDRCKNFDGEDGNADEDSSSSEEDEGVQVSGDLKTLIKTVNEINMKVSKISAIEEQLVEMNTSMEFMNEKYETFIVEIKTLTEKVSLLEAQNIAQKNVISDLQIKVDRLEQDSRKTNIEIYGVPESVGENCYEVVKSVSGIAGKEVNPKSAFRLGPKVQGKARMILADLGSEADREMITKSAKGCSALRASALSSAWPDSRIYVNENLTSYRKGLLRNAKEIAKSKGAKFVWSRDFKIFVRMEENAKVIVINNETDLLKIK</sequence>
<keyword evidence="1" id="KW-0175">Coiled coil</keyword>
<organism evidence="5 6">
    <name type="scientific">Apolygus lucorum</name>
    <name type="common">Small green plant bug</name>
    <name type="synonym">Lygocoris lucorum</name>
    <dbReference type="NCBI Taxonomy" id="248454"/>
    <lineage>
        <taxon>Eukaryota</taxon>
        <taxon>Metazoa</taxon>
        <taxon>Ecdysozoa</taxon>
        <taxon>Arthropoda</taxon>
        <taxon>Hexapoda</taxon>
        <taxon>Insecta</taxon>
        <taxon>Pterygota</taxon>
        <taxon>Neoptera</taxon>
        <taxon>Paraneoptera</taxon>
        <taxon>Hemiptera</taxon>
        <taxon>Heteroptera</taxon>
        <taxon>Panheteroptera</taxon>
        <taxon>Cimicomorpha</taxon>
        <taxon>Miridae</taxon>
        <taxon>Mirini</taxon>
        <taxon>Apolygus</taxon>
    </lineage>
</organism>
<evidence type="ECO:0000256" key="2">
    <source>
        <dbReference type="SAM" id="MobiDB-lite"/>
    </source>
</evidence>
<feature type="region of interest" description="Disordered" evidence="2">
    <location>
        <begin position="15"/>
        <end position="38"/>
    </location>
</feature>
<comment type="caution">
    <text evidence="5">The sequence shown here is derived from an EMBL/GenBank/DDBJ whole genome shotgun (WGS) entry which is preliminary data.</text>
</comment>
<protein>
    <recommendedName>
        <fullName evidence="3">FP protein C-terminal domain-containing protein</fullName>
    </recommendedName>
</protein>
<dbReference type="InterPro" id="IPR057251">
    <property type="entry name" value="FP_C"/>
</dbReference>
<name>A0A6A4K7S5_APOLU</name>
<evidence type="ECO:0000313" key="6">
    <source>
        <dbReference type="Proteomes" id="UP000466442"/>
    </source>
</evidence>
<dbReference type="EMBL" id="WIXP02000006">
    <property type="protein sequence ID" value="KAF6209329.1"/>
    <property type="molecule type" value="Genomic_DNA"/>
</dbReference>
<dbReference type="EMBL" id="WIXP02000002">
    <property type="protein sequence ID" value="KAF6214365.1"/>
    <property type="molecule type" value="Genomic_DNA"/>
</dbReference>
<feature type="domain" description="FP protein C-terminal" evidence="3">
    <location>
        <begin position="219"/>
        <end position="271"/>
    </location>
</feature>
<feature type="coiled-coil region" evidence="1">
    <location>
        <begin position="60"/>
        <end position="129"/>
    </location>
</feature>
<evidence type="ECO:0000313" key="4">
    <source>
        <dbReference type="EMBL" id="KAF6209329.1"/>
    </source>
</evidence>
<evidence type="ECO:0000313" key="5">
    <source>
        <dbReference type="EMBL" id="KAF6214365.1"/>
    </source>
</evidence>
<dbReference type="OrthoDB" id="5984028at2759"/>
<reference evidence="5" key="1">
    <citation type="journal article" date="2021" name="Mol. Ecol. Resour.">
        <title>Apolygus lucorum genome provides insights into omnivorousness and mesophyll feeding.</title>
        <authorList>
            <person name="Liu Y."/>
            <person name="Liu H."/>
            <person name="Wang H."/>
            <person name="Huang T."/>
            <person name="Liu B."/>
            <person name="Yang B."/>
            <person name="Yin L."/>
            <person name="Li B."/>
            <person name="Zhang Y."/>
            <person name="Zhang S."/>
            <person name="Jiang F."/>
            <person name="Zhang X."/>
            <person name="Ren Y."/>
            <person name="Wang B."/>
            <person name="Wang S."/>
            <person name="Lu Y."/>
            <person name="Wu K."/>
            <person name="Fan W."/>
            <person name="Wang G."/>
        </authorList>
    </citation>
    <scope>NUCLEOTIDE SEQUENCE</scope>
    <source>
        <strain evidence="5">12Hb</strain>
    </source>
</reference>
<evidence type="ECO:0000256" key="1">
    <source>
        <dbReference type="SAM" id="Coils"/>
    </source>
</evidence>
<proteinExistence type="predicted"/>
<dbReference type="AlphaFoldDB" id="A0A6A4K7S5"/>
<evidence type="ECO:0000259" key="3">
    <source>
        <dbReference type="Pfam" id="PF25298"/>
    </source>
</evidence>
<accession>A0A6A4K7S5</accession>
<keyword evidence="6" id="KW-1185">Reference proteome</keyword>
<dbReference type="Pfam" id="PF25298">
    <property type="entry name" value="Baculo_FP_2nd"/>
    <property type="match status" value="1"/>
</dbReference>
<dbReference type="Proteomes" id="UP000466442">
    <property type="component" value="Unassembled WGS sequence"/>
</dbReference>
<gene>
    <name evidence="5" type="ORF">GE061_009105</name>
    <name evidence="4" type="ORF">GE061_015076</name>
</gene>
<feature type="compositionally biased region" description="Acidic residues" evidence="2">
    <location>
        <begin position="19"/>
        <end position="36"/>
    </location>
</feature>